<feature type="region of interest" description="Disordered" evidence="1">
    <location>
        <begin position="357"/>
        <end position="381"/>
    </location>
</feature>
<feature type="compositionally biased region" description="Basic and acidic residues" evidence="1">
    <location>
        <begin position="298"/>
        <end position="307"/>
    </location>
</feature>
<evidence type="ECO:0000259" key="2">
    <source>
        <dbReference type="PROSITE" id="PS00028"/>
    </source>
</evidence>
<dbReference type="PROSITE" id="PS00028">
    <property type="entry name" value="ZINC_FINGER_C2H2_1"/>
    <property type="match status" value="1"/>
</dbReference>
<name>A0A6A6X9G7_9PLEO</name>
<feature type="region of interest" description="Disordered" evidence="1">
    <location>
        <begin position="280"/>
        <end position="332"/>
    </location>
</feature>
<feature type="domain" description="C2H2-type" evidence="2">
    <location>
        <begin position="501"/>
        <end position="522"/>
    </location>
</feature>
<keyword evidence="4" id="KW-1185">Reference proteome</keyword>
<feature type="region of interest" description="Disordered" evidence="1">
    <location>
        <begin position="395"/>
        <end position="447"/>
    </location>
</feature>
<dbReference type="OrthoDB" id="8922241at2759"/>
<evidence type="ECO:0000313" key="3">
    <source>
        <dbReference type="EMBL" id="KAF2793042.1"/>
    </source>
</evidence>
<dbReference type="EMBL" id="MU001944">
    <property type="protein sequence ID" value="KAF2793042.1"/>
    <property type="molecule type" value="Genomic_DNA"/>
</dbReference>
<protein>
    <recommendedName>
        <fullName evidence="2">C2H2-type domain-containing protein</fullName>
    </recommendedName>
</protein>
<evidence type="ECO:0000256" key="1">
    <source>
        <dbReference type="SAM" id="MobiDB-lite"/>
    </source>
</evidence>
<reference evidence="3" key="1">
    <citation type="journal article" date="2020" name="Stud. Mycol.">
        <title>101 Dothideomycetes genomes: a test case for predicting lifestyles and emergence of pathogens.</title>
        <authorList>
            <person name="Haridas S."/>
            <person name="Albert R."/>
            <person name="Binder M."/>
            <person name="Bloem J."/>
            <person name="Labutti K."/>
            <person name="Salamov A."/>
            <person name="Andreopoulos B."/>
            <person name="Baker S."/>
            <person name="Barry K."/>
            <person name="Bills G."/>
            <person name="Bluhm B."/>
            <person name="Cannon C."/>
            <person name="Castanera R."/>
            <person name="Culley D."/>
            <person name="Daum C."/>
            <person name="Ezra D."/>
            <person name="Gonzalez J."/>
            <person name="Henrissat B."/>
            <person name="Kuo A."/>
            <person name="Liang C."/>
            <person name="Lipzen A."/>
            <person name="Lutzoni F."/>
            <person name="Magnuson J."/>
            <person name="Mondo S."/>
            <person name="Nolan M."/>
            <person name="Ohm R."/>
            <person name="Pangilinan J."/>
            <person name="Park H.-J."/>
            <person name="Ramirez L."/>
            <person name="Alfaro M."/>
            <person name="Sun H."/>
            <person name="Tritt A."/>
            <person name="Yoshinaga Y."/>
            <person name="Zwiers L.-H."/>
            <person name="Turgeon B."/>
            <person name="Goodwin S."/>
            <person name="Spatafora J."/>
            <person name="Crous P."/>
            <person name="Grigoriev I."/>
        </authorList>
    </citation>
    <scope>NUCLEOTIDE SEQUENCE</scope>
    <source>
        <strain evidence="3">CBS 109.77</strain>
    </source>
</reference>
<dbReference type="AlphaFoldDB" id="A0A6A6X9G7"/>
<feature type="compositionally biased region" description="Polar residues" evidence="1">
    <location>
        <begin position="395"/>
        <end position="414"/>
    </location>
</feature>
<feature type="compositionally biased region" description="Low complexity" evidence="1">
    <location>
        <begin position="362"/>
        <end position="376"/>
    </location>
</feature>
<proteinExistence type="predicted"/>
<organism evidence="3 4">
    <name type="scientific">Melanomma pulvis-pyrius CBS 109.77</name>
    <dbReference type="NCBI Taxonomy" id="1314802"/>
    <lineage>
        <taxon>Eukaryota</taxon>
        <taxon>Fungi</taxon>
        <taxon>Dikarya</taxon>
        <taxon>Ascomycota</taxon>
        <taxon>Pezizomycotina</taxon>
        <taxon>Dothideomycetes</taxon>
        <taxon>Pleosporomycetidae</taxon>
        <taxon>Pleosporales</taxon>
        <taxon>Melanommataceae</taxon>
        <taxon>Melanomma</taxon>
    </lineage>
</organism>
<evidence type="ECO:0000313" key="4">
    <source>
        <dbReference type="Proteomes" id="UP000799757"/>
    </source>
</evidence>
<sequence>MRLLFERQNRWRFEHETTAGTHGTHPSSTQTPAVPFVVAATALLGGSELKKNFIRLSSRSSQHVHSTPSHNRSSRFKMFAPSFRAQTANHPYSKQHESYELPVSPSELPGSQIVYELGGRELNLAYEQSPYSVPEPLHVQHRQSMMYVPRSPPQVPMVMTDQMYTQPSLSHQFTSNSGSPDLSPIRNRTESITSSNRASVLVTTNEFTAHSNALHSISTYASPTVSPVSRTHLDNQDHPQEKYVAEQNSVREHRESSFSDLLCRPLHLVTHSSGYKHGVESLNNFQSLPTPPNGSPTDSDHSSDSHEPQCQPSVFPRGNEYLPPSQPTGFALQNSRDAFQTNHINHFGASASWDQDYDCTPQHQSQHQFQHQSQDQFQHHHTHYQYEPNSLTMSVYYSSNPPQNFDGTLPSFSPGSEPYSPEYESRTGQDQTEENSEAPLTKKKRKTAKLSSLIDKCVQSRPPLPCQVCKMEFHGLYQKGNLERHFRQKHSQPEVKKIYQCRECVLTYKRADAKRKHEWKKHRILDAKPAKRREKNVNAIELEA</sequence>
<gene>
    <name evidence="3" type="ORF">K505DRAFT_386414</name>
</gene>
<dbReference type="Gene3D" id="3.30.160.60">
    <property type="entry name" value="Classic Zinc Finger"/>
    <property type="match status" value="1"/>
</dbReference>
<accession>A0A6A6X9G7</accession>
<dbReference type="Proteomes" id="UP000799757">
    <property type="component" value="Unassembled WGS sequence"/>
</dbReference>
<dbReference type="InterPro" id="IPR013087">
    <property type="entry name" value="Znf_C2H2_type"/>
</dbReference>